<dbReference type="EMBL" id="JAKNGE010000004">
    <property type="protein sequence ID" value="MCG4744548.1"/>
    <property type="molecule type" value="Genomic_DNA"/>
</dbReference>
<protein>
    <submittedName>
        <fullName evidence="1">Uncharacterized protein</fullName>
    </submittedName>
</protein>
<evidence type="ECO:0000313" key="1">
    <source>
        <dbReference type="EMBL" id="MCG4744548.1"/>
    </source>
</evidence>
<comment type="caution">
    <text evidence="1">The sequence shown here is derived from an EMBL/GenBank/DDBJ whole genome shotgun (WGS) entry which is preliminary data.</text>
</comment>
<dbReference type="AlphaFoldDB" id="A0AAW5BXF0"/>
<dbReference type="Proteomes" id="UP001299608">
    <property type="component" value="Unassembled WGS sequence"/>
</dbReference>
<dbReference type="EMBL" id="JAAITT010000016">
    <property type="protein sequence ID" value="NSJ49543.1"/>
    <property type="molecule type" value="Genomic_DNA"/>
</dbReference>
<dbReference type="Proteomes" id="UP000669239">
    <property type="component" value="Unassembled WGS sequence"/>
</dbReference>
<keyword evidence="3" id="KW-1185">Reference proteome</keyword>
<name>A0AAW5BXF0_9FIRM</name>
<reference evidence="1" key="3">
    <citation type="submission" date="2022-01" db="EMBL/GenBank/DDBJ databases">
        <title>Collection of gut derived symbiotic bacterial strains cultured from healthy donors.</title>
        <authorList>
            <person name="Lin H."/>
            <person name="Kohout C."/>
            <person name="Waligurski E."/>
            <person name="Pamer E.G."/>
        </authorList>
    </citation>
    <scope>NUCLEOTIDE SEQUENCE</scope>
    <source>
        <strain evidence="1">DFI.6.55</strain>
    </source>
</reference>
<reference evidence="2" key="2">
    <citation type="submission" date="2020-02" db="EMBL/GenBank/DDBJ databases">
        <authorList>
            <person name="Littmann E."/>
            <person name="Sorbara M."/>
        </authorList>
    </citation>
    <scope>NUCLEOTIDE SEQUENCE</scope>
    <source>
        <strain evidence="2">MSK.1.17</strain>
    </source>
</reference>
<evidence type="ECO:0000313" key="3">
    <source>
        <dbReference type="Proteomes" id="UP000669239"/>
    </source>
</evidence>
<gene>
    <name evidence="2" type="ORF">G5B36_12660</name>
    <name evidence="1" type="ORF">L0N08_03890</name>
</gene>
<dbReference type="RefSeq" id="WP_117559989.1">
    <property type="nucleotide sequence ID" value="NZ_CAXTHN010000018.1"/>
</dbReference>
<sequence>MPAYFNLSVQFRRDALYPTFVKDFYTELDKAGMKFFSGYWGYEEDSLEETIEWNQRKLEADFNLGFTEHCSHDYKQVVYKLSGYSEVRGFWMNNYPEDGEFTYEIIIPESDVLAKGYPVSFKEERIEELLGFSKRVWQFPPVRAIQTGLEIEDDSTSLAELAQGGCPNAWPFAIVEELGACHEDSVYDIQPISKGKKGVLFWRTGTDNE</sequence>
<evidence type="ECO:0000313" key="2">
    <source>
        <dbReference type="EMBL" id="NSJ49543.1"/>
    </source>
</evidence>
<proteinExistence type="predicted"/>
<organism evidence="1 4">
    <name type="scientific">Enterocloster aldenensis</name>
    <dbReference type="NCBI Taxonomy" id="358742"/>
    <lineage>
        <taxon>Bacteria</taxon>
        <taxon>Bacillati</taxon>
        <taxon>Bacillota</taxon>
        <taxon>Clostridia</taxon>
        <taxon>Lachnospirales</taxon>
        <taxon>Lachnospiraceae</taxon>
        <taxon>Enterocloster</taxon>
    </lineage>
</organism>
<evidence type="ECO:0000313" key="4">
    <source>
        <dbReference type="Proteomes" id="UP001299608"/>
    </source>
</evidence>
<accession>A0AAW5BXF0</accession>
<reference evidence="2 3" key="1">
    <citation type="journal article" date="2020" name="Cell Host Microbe">
        <title>Functional and Genomic Variation between Human-Derived Isolates of Lachnospiraceae Reveals Inter- and Intra-Species Diversity.</title>
        <authorList>
            <person name="Sorbara M.T."/>
            <person name="Littmann E.R."/>
            <person name="Fontana E."/>
            <person name="Moody T.U."/>
            <person name="Kohout C.E."/>
            <person name="Gjonbalaj M."/>
            <person name="Eaton V."/>
            <person name="Seok R."/>
            <person name="Leiner I.M."/>
            <person name="Pamer E.G."/>
        </authorList>
    </citation>
    <scope>NUCLEOTIDE SEQUENCE [LARGE SCALE GENOMIC DNA]</scope>
    <source>
        <strain evidence="2 3">MSK.1.17</strain>
    </source>
</reference>